<dbReference type="CDD" id="cd01335">
    <property type="entry name" value="Radical_SAM"/>
    <property type="match status" value="1"/>
</dbReference>
<evidence type="ECO:0000256" key="1">
    <source>
        <dbReference type="ARBA" id="ARBA00022691"/>
    </source>
</evidence>
<dbReference type="NCBIfam" id="TIGR04085">
    <property type="entry name" value="rSAM_more_4Fe4S"/>
    <property type="match status" value="1"/>
</dbReference>
<dbReference type="EMBL" id="PFEN01000018">
    <property type="protein sequence ID" value="PJE69614.1"/>
    <property type="molecule type" value="Genomic_DNA"/>
</dbReference>
<dbReference type="GO" id="GO:0051536">
    <property type="term" value="F:iron-sulfur cluster binding"/>
    <property type="evidence" value="ECO:0007669"/>
    <property type="project" value="UniProtKB-KW"/>
</dbReference>
<reference evidence="8" key="1">
    <citation type="submission" date="2017-09" db="EMBL/GenBank/DDBJ databases">
        <title>Depth-based differentiation of microbial function through sediment-hosted aquifers and enrichment of novel symbionts in the deep terrestrial subsurface.</title>
        <authorList>
            <person name="Probst A.J."/>
            <person name="Ladd B."/>
            <person name="Jarett J.K."/>
            <person name="Geller-Mcgrath D.E."/>
            <person name="Sieber C.M.K."/>
            <person name="Emerson J.B."/>
            <person name="Anantharaman K."/>
            <person name="Thomas B.C."/>
            <person name="Malmstrom R."/>
            <person name="Stieglmeier M."/>
            <person name="Klingl A."/>
            <person name="Woyke T."/>
            <person name="Ryan C.M."/>
            <person name="Banfield J.F."/>
        </authorList>
    </citation>
    <scope>NUCLEOTIDE SEQUENCE [LARGE SCALE GENOMIC DNA]</scope>
</reference>
<keyword evidence="2" id="KW-0479">Metal-binding</keyword>
<dbReference type="PANTHER" id="PTHR11228">
    <property type="entry name" value="RADICAL SAM DOMAIN PROTEIN"/>
    <property type="match status" value="1"/>
</dbReference>
<keyword evidence="4" id="KW-0411">Iron-sulfur</keyword>
<feature type="domain" description="Radical SAM core" evidence="6">
    <location>
        <begin position="117"/>
        <end position="341"/>
    </location>
</feature>
<organism evidence="7 8">
    <name type="scientific">Candidatus Staskawiczbacteria bacterium CG10_big_fil_rev_8_21_14_0_10_38_10</name>
    <dbReference type="NCBI Taxonomy" id="1974891"/>
    <lineage>
        <taxon>Bacteria</taxon>
        <taxon>Candidatus Staskawicziibacteriota</taxon>
    </lineage>
</organism>
<protein>
    <recommendedName>
        <fullName evidence="6">Radical SAM core domain-containing protein</fullName>
    </recommendedName>
</protein>
<dbReference type="SUPFAM" id="SSF102114">
    <property type="entry name" value="Radical SAM enzymes"/>
    <property type="match status" value="1"/>
</dbReference>
<dbReference type="InterPro" id="IPR058240">
    <property type="entry name" value="rSAM_sf"/>
</dbReference>
<gene>
    <name evidence="7" type="ORF">COU98_01100</name>
</gene>
<dbReference type="InterPro" id="IPR041881">
    <property type="entry name" value="PqqD_sf"/>
</dbReference>
<dbReference type="SFLD" id="SFLDG01067">
    <property type="entry name" value="SPASM/twitch_domain_containing"/>
    <property type="match status" value="1"/>
</dbReference>
<dbReference type="InterPro" id="IPR006638">
    <property type="entry name" value="Elp3/MiaA/NifB-like_rSAM"/>
</dbReference>
<feature type="compositionally biased region" description="Basic and acidic residues" evidence="5">
    <location>
        <begin position="454"/>
        <end position="471"/>
    </location>
</feature>
<evidence type="ECO:0000256" key="3">
    <source>
        <dbReference type="ARBA" id="ARBA00023004"/>
    </source>
</evidence>
<dbReference type="Pfam" id="PF13186">
    <property type="entry name" value="SPASM"/>
    <property type="match status" value="1"/>
</dbReference>
<evidence type="ECO:0000256" key="2">
    <source>
        <dbReference type="ARBA" id="ARBA00022723"/>
    </source>
</evidence>
<evidence type="ECO:0000313" key="7">
    <source>
        <dbReference type="EMBL" id="PJE69614.1"/>
    </source>
</evidence>
<dbReference type="Gene3D" id="1.10.10.1150">
    <property type="entry name" value="Coenzyme PQQ synthesis protein D (PqqD)"/>
    <property type="match status" value="1"/>
</dbReference>
<dbReference type="InterPro" id="IPR007197">
    <property type="entry name" value="rSAM"/>
</dbReference>
<evidence type="ECO:0000313" key="8">
    <source>
        <dbReference type="Proteomes" id="UP000236946"/>
    </source>
</evidence>
<proteinExistence type="predicted"/>
<dbReference type="GO" id="GO:0046872">
    <property type="term" value="F:metal ion binding"/>
    <property type="evidence" value="ECO:0007669"/>
    <property type="project" value="UniProtKB-KW"/>
</dbReference>
<dbReference type="SFLD" id="SFLDS00029">
    <property type="entry name" value="Radical_SAM"/>
    <property type="match status" value="1"/>
</dbReference>
<dbReference type="SFLD" id="SFLDG01386">
    <property type="entry name" value="main_SPASM_domain-containing"/>
    <property type="match status" value="1"/>
</dbReference>
<dbReference type="PANTHER" id="PTHR11228:SF7">
    <property type="entry name" value="PQQA PEPTIDE CYCLASE"/>
    <property type="match status" value="1"/>
</dbReference>
<dbReference type="SMART" id="SM00729">
    <property type="entry name" value="Elp3"/>
    <property type="match status" value="1"/>
</dbReference>
<dbReference type="GO" id="GO:0003824">
    <property type="term" value="F:catalytic activity"/>
    <property type="evidence" value="ECO:0007669"/>
    <property type="project" value="InterPro"/>
</dbReference>
<dbReference type="Pfam" id="PF05402">
    <property type="entry name" value="PqqD"/>
    <property type="match status" value="1"/>
</dbReference>
<keyword evidence="3" id="KW-0408">Iron</keyword>
<sequence>MNNELRINPRVGWRFIGSEVVAFNCVNQQIVIWNETASQLWEALDRGLNFDELVNLLVKEYSLDRRKAKRDIVAFLREANSIGFIKLENEESKPDKDEDEEAGENVLLAIEMKAIEKLTPFAITFETTYACNERCIHCYMDRNQPALSLIEIKRILGEIAIEGCLFVSFTGGEFFARRDALDIIEYAGNLHFVIDILSNGTLITQDIAEILTQHPVRRIQISLYGATPETHDSITRLPGSFRKTLKGIEFLTEAGIKVEIAFPLMKINFHERHAVKNLAESLGCLISPSHIITARNNGLQDTFSLRLNDEQLRDFLEDKEISGLYAGRKPFQDHQFYFGFSNILDAAPCYSGFNSCAITPAGKVLPCNQLLYEVGNLKKDNFSQIWHNSPQLKYLRQLTIRDLIKCSNCELLAFCARCPGLAFLEGGDLLGLSPENCRISKINHFLQTKGGENNGEKDLHSASRQDEGRHEVARRRSHP</sequence>
<comment type="caution">
    <text evidence="7">The sequence shown here is derived from an EMBL/GenBank/DDBJ whole genome shotgun (WGS) entry which is preliminary data.</text>
</comment>
<dbReference type="InterPro" id="IPR013785">
    <property type="entry name" value="Aldolase_TIM"/>
</dbReference>
<dbReference type="Gene3D" id="3.20.20.70">
    <property type="entry name" value="Aldolase class I"/>
    <property type="match status" value="1"/>
</dbReference>
<dbReference type="PROSITE" id="PS51918">
    <property type="entry name" value="RADICAL_SAM"/>
    <property type="match status" value="1"/>
</dbReference>
<accession>A0A2H9T1K3</accession>
<dbReference type="InterPro" id="IPR050377">
    <property type="entry name" value="Radical_SAM_PqqE_MftC-like"/>
</dbReference>
<keyword evidence="1" id="KW-0949">S-adenosyl-L-methionine</keyword>
<dbReference type="Proteomes" id="UP000236946">
    <property type="component" value="Unassembled WGS sequence"/>
</dbReference>
<dbReference type="InterPro" id="IPR023885">
    <property type="entry name" value="4Fe4S-binding_SPASM_dom"/>
</dbReference>
<dbReference type="AlphaFoldDB" id="A0A2H9T1K3"/>
<evidence type="ECO:0000256" key="5">
    <source>
        <dbReference type="SAM" id="MobiDB-lite"/>
    </source>
</evidence>
<dbReference type="InterPro" id="IPR008792">
    <property type="entry name" value="PQQD"/>
</dbReference>
<dbReference type="Pfam" id="PF04055">
    <property type="entry name" value="Radical_SAM"/>
    <property type="match status" value="1"/>
</dbReference>
<evidence type="ECO:0000259" key="6">
    <source>
        <dbReference type="PROSITE" id="PS51918"/>
    </source>
</evidence>
<evidence type="ECO:0000256" key="4">
    <source>
        <dbReference type="ARBA" id="ARBA00023014"/>
    </source>
</evidence>
<feature type="region of interest" description="Disordered" evidence="5">
    <location>
        <begin position="448"/>
        <end position="479"/>
    </location>
</feature>
<name>A0A2H9T1K3_9BACT</name>